<feature type="domain" description="RRM" evidence="4">
    <location>
        <begin position="196"/>
        <end position="270"/>
    </location>
</feature>
<feature type="domain" description="RRM" evidence="4">
    <location>
        <begin position="387"/>
        <end position="461"/>
    </location>
</feature>
<dbReference type="Gene3D" id="3.30.70.330">
    <property type="match status" value="3"/>
</dbReference>
<comment type="caution">
    <text evidence="5">The sequence shown here is derived from an EMBL/GenBank/DDBJ whole genome shotgun (WGS) entry which is preliminary data.</text>
</comment>
<dbReference type="InterPro" id="IPR000504">
    <property type="entry name" value="RRM_dom"/>
</dbReference>
<dbReference type="SMART" id="SM00360">
    <property type="entry name" value="RRM"/>
    <property type="match status" value="3"/>
</dbReference>
<protein>
    <recommendedName>
        <fullName evidence="4">RRM domain-containing protein</fullName>
    </recommendedName>
</protein>
<organism evidence="5 6">
    <name type="scientific">Ceratopteris richardii</name>
    <name type="common">Triangle waterfern</name>
    <dbReference type="NCBI Taxonomy" id="49495"/>
    <lineage>
        <taxon>Eukaryota</taxon>
        <taxon>Viridiplantae</taxon>
        <taxon>Streptophyta</taxon>
        <taxon>Embryophyta</taxon>
        <taxon>Tracheophyta</taxon>
        <taxon>Polypodiopsida</taxon>
        <taxon>Polypodiidae</taxon>
        <taxon>Polypodiales</taxon>
        <taxon>Pteridineae</taxon>
        <taxon>Pteridaceae</taxon>
        <taxon>Parkerioideae</taxon>
        <taxon>Ceratopteris</taxon>
    </lineage>
</organism>
<gene>
    <name evidence="5" type="ORF">KP509_24G074900</name>
</gene>
<dbReference type="InterPro" id="IPR050825">
    <property type="entry name" value="RBM42_RBP45_47-like"/>
</dbReference>
<dbReference type="Pfam" id="PF00076">
    <property type="entry name" value="RRM_1"/>
    <property type="match status" value="3"/>
</dbReference>
<evidence type="ECO:0000313" key="5">
    <source>
        <dbReference type="EMBL" id="KAH7300696.1"/>
    </source>
</evidence>
<accession>A0A8T2RW47</accession>
<feature type="domain" description="RRM" evidence="4">
    <location>
        <begin position="281"/>
        <end position="359"/>
    </location>
</feature>
<dbReference type="OrthoDB" id="8093034at2759"/>
<dbReference type="AlphaFoldDB" id="A0A8T2RW47"/>
<dbReference type="EMBL" id="CM035429">
    <property type="protein sequence ID" value="KAH7300696.1"/>
    <property type="molecule type" value="Genomic_DNA"/>
</dbReference>
<dbReference type="SUPFAM" id="SSF54928">
    <property type="entry name" value="RNA-binding domain, RBD"/>
    <property type="match status" value="3"/>
</dbReference>
<evidence type="ECO:0000256" key="1">
    <source>
        <dbReference type="ARBA" id="ARBA00022884"/>
    </source>
</evidence>
<evidence type="ECO:0000259" key="4">
    <source>
        <dbReference type="PROSITE" id="PS50102"/>
    </source>
</evidence>
<dbReference type="PANTHER" id="PTHR47640:SF5">
    <property type="entry name" value="RRM DOMAIN-CONTAINING PROTEIN"/>
    <property type="match status" value="1"/>
</dbReference>
<feature type="region of interest" description="Disordered" evidence="3">
    <location>
        <begin position="1"/>
        <end position="27"/>
    </location>
</feature>
<dbReference type="PANTHER" id="PTHR47640">
    <property type="entry name" value="TRNA SELENOCYSTEINE 1-ASSOCIATED PROTEIN 1-RELATED-RELATED"/>
    <property type="match status" value="1"/>
</dbReference>
<dbReference type="InterPro" id="IPR035979">
    <property type="entry name" value="RBD_domain_sf"/>
</dbReference>
<reference evidence="5" key="1">
    <citation type="submission" date="2021-08" db="EMBL/GenBank/DDBJ databases">
        <title>WGS assembly of Ceratopteris richardii.</title>
        <authorList>
            <person name="Marchant D.B."/>
            <person name="Chen G."/>
            <person name="Jenkins J."/>
            <person name="Shu S."/>
            <person name="Leebens-Mack J."/>
            <person name="Grimwood J."/>
            <person name="Schmutz J."/>
            <person name="Soltis P."/>
            <person name="Soltis D."/>
            <person name="Chen Z.-H."/>
        </authorList>
    </citation>
    <scope>NUCLEOTIDE SEQUENCE</scope>
    <source>
        <strain evidence="5">Whitten #5841</strain>
        <tissue evidence="5">Leaf</tissue>
    </source>
</reference>
<keyword evidence="6" id="KW-1185">Reference proteome</keyword>
<name>A0A8T2RW47_CERRI</name>
<dbReference type="InterPro" id="IPR012677">
    <property type="entry name" value="Nucleotide-bd_a/b_plait_sf"/>
</dbReference>
<dbReference type="Proteomes" id="UP000825935">
    <property type="component" value="Chromosome 24"/>
</dbReference>
<evidence type="ECO:0000256" key="3">
    <source>
        <dbReference type="SAM" id="MobiDB-lite"/>
    </source>
</evidence>
<keyword evidence="1 2" id="KW-0694">RNA-binding</keyword>
<evidence type="ECO:0000313" key="6">
    <source>
        <dbReference type="Proteomes" id="UP000825935"/>
    </source>
</evidence>
<proteinExistence type="predicted"/>
<evidence type="ECO:0000256" key="2">
    <source>
        <dbReference type="PROSITE-ProRule" id="PRU00176"/>
    </source>
</evidence>
<sequence length="475" mass="53141">MWGVSYSSPVSRASTSGNSTPRTLNERHLPGRSRSILYSSSFGANACNDGILQLKNFDSLRSSSCLFVSKASCYQFLVHGKGFPERHRDIRIQRDTRFAPFSPTGFICSSLREYSQKPVTCAWAHSEQHLSLQEDQQRILRVQQQKEALRKHQESILDSIARRQASVRQSALLSTSSKAKCLSGYIPPGFDADSCRTVFVCNVHRKVTEKFLSDVFSTVGSVAACKLIRKHQLSHGFVEYQDHRAAAMAISTLNGRKLFRLPIKVNWAFPNEEREDLTDCHKIFVGGLSSDVTDTELFKLFSTYQSCVDACIMWDPLNARSKGFGFVTFKEREDAIKAIMEMNGKMVCDKAIKCAWAINKASAAEDLSGQGDKTIELPNVEDDPQYTSIFVGNLARQVSKDDLHEFFIRLGVGEVEDAYLGKGRDYGFVRYATHEAAARAIQAANGKVIGRRRMKCSWGIKPTLRADVSDSPTRL</sequence>
<dbReference type="PROSITE" id="PS50102">
    <property type="entry name" value="RRM"/>
    <property type="match status" value="3"/>
</dbReference>
<feature type="compositionally biased region" description="Polar residues" evidence="3">
    <location>
        <begin position="1"/>
        <end position="23"/>
    </location>
</feature>
<dbReference type="GO" id="GO:0003729">
    <property type="term" value="F:mRNA binding"/>
    <property type="evidence" value="ECO:0007669"/>
    <property type="project" value="InterPro"/>
</dbReference>